<dbReference type="Proteomes" id="UP000775627">
    <property type="component" value="Unassembled WGS sequence"/>
</dbReference>
<gene>
    <name evidence="2" type="ORF">FME64_27630</name>
</gene>
<comment type="caution">
    <text evidence="2">The sequence shown here is derived from an EMBL/GenBank/DDBJ whole genome shotgun (WGS) entry which is preliminary data.</text>
</comment>
<keyword evidence="1" id="KW-0472">Membrane</keyword>
<name>A0AAW4HY90_BACTU</name>
<dbReference type="AlphaFoldDB" id="A0AAW4HY90"/>
<keyword evidence="1" id="KW-0812">Transmembrane</keyword>
<evidence type="ECO:0000313" key="3">
    <source>
        <dbReference type="Proteomes" id="UP000775627"/>
    </source>
</evidence>
<organism evidence="2 3">
    <name type="scientific">Bacillus thuringiensis</name>
    <dbReference type="NCBI Taxonomy" id="1428"/>
    <lineage>
        <taxon>Bacteria</taxon>
        <taxon>Bacillati</taxon>
        <taxon>Bacillota</taxon>
        <taxon>Bacilli</taxon>
        <taxon>Bacillales</taxon>
        <taxon>Bacillaceae</taxon>
        <taxon>Bacillus</taxon>
        <taxon>Bacillus cereus group</taxon>
    </lineage>
</organism>
<evidence type="ECO:0000256" key="1">
    <source>
        <dbReference type="SAM" id="Phobius"/>
    </source>
</evidence>
<accession>A0AAW4HY90</accession>
<reference evidence="2" key="1">
    <citation type="submission" date="2019-07" db="EMBL/GenBank/DDBJ databases">
        <authorList>
            <person name="Lazarte J.N."/>
            <person name="Poliero A."/>
            <person name="Beron C."/>
        </authorList>
    </citation>
    <scope>NUCLEOTIDE SEQUENCE</scope>
    <source>
        <strain evidence="2">FCC7</strain>
    </source>
</reference>
<protein>
    <submittedName>
        <fullName evidence="2">Uncharacterized protein</fullName>
    </submittedName>
</protein>
<proteinExistence type="predicted"/>
<evidence type="ECO:0000313" key="2">
    <source>
        <dbReference type="EMBL" id="MBN9901093.1"/>
    </source>
</evidence>
<sequence>MGKGSLFLFFKCILYTISVNIIGSKEKGGTLLSQGNLLFLFYGSIHFFIHSYSGAVLGLLFVTGFDEKLYKILHALSVGVFRNAGGTPSPSS</sequence>
<feature type="transmembrane region" description="Helical" evidence="1">
    <location>
        <begin position="6"/>
        <end position="23"/>
    </location>
</feature>
<keyword evidence="1" id="KW-1133">Transmembrane helix</keyword>
<feature type="transmembrane region" description="Helical" evidence="1">
    <location>
        <begin position="35"/>
        <end position="61"/>
    </location>
</feature>
<dbReference type="EMBL" id="VIXF01000003">
    <property type="protein sequence ID" value="MBN9901093.1"/>
    <property type="molecule type" value="Genomic_DNA"/>
</dbReference>
<reference evidence="2" key="2">
    <citation type="journal article" date="2021" name="J. Invertebr. Pathol.">
        <title>Molecular characterization of a Bacillus thuringiensis strain from Argentina, toxic against Lepidoptera and Coleoptera, based on its whole-genome and Cry protein analysis.</title>
        <authorList>
            <person name="Nicolas Lazarte J."/>
            <person name="Pia Valacco M."/>
            <person name="Moreno S."/>
            <person name="Salerno G.L."/>
            <person name="Beron C.M."/>
        </authorList>
    </citation>
    <scope>NUCLEOTIDE SEQUENCE</scope>
    <source>
        <strain evidence="2">FCC7</strain>
    </source>
</reference>